<organism evidence="2 3">
    <name type="scientific">Wenyingzhuangia heitensis</name>
    <dbReference type="NCBI Taxonomy" id="1487859"/>
    <lineage>
        <taxon>Bacteria</taxon>
        <taxon>Pseudomonadati</taxon>
        <taxon>Bacteroidota</taxon>
        <taxon>Flavobacteriia</taxon>
        <taxon>Flavobacteriales</taxon>
        <taxon>Flavobacteriaceae</taxon>
        <taxon>Wenyingzhuangia</taxon>
    </lineage>
</organism>
<dbReference type="SMART" id="SM01235">
    <property type="entry name" value="Haem_bd"/>
    <property type="match status" value="1"/>
</dbReference>
<dbReference type="RefSeq" id="WP_167188201.1">
    <property type="nucleotide sequence ID" value="NZ_JAASQL010000002.1"/>
</dbReference>
<dbReference type="Proteomes" id="UP000745859">
    <property type="component" value="Unassembled WGS sequence"/>
</dbReference>
<keyword evidence="3" id="KW-1185">Reference proteome</keyword>
<evidence type="ECO:0000313" key="3">
    <source>
        <dbReference type="Proteomes" id="UP000745859"/>
    </source>
</evidence>
<accession>A0ABX0UBL9</accession>
<dbReference type="Pfam" id="PF14376">
    <property type="entry name" value="Haem_bd"/>
    <property type="match status" value="1"/>
</dbReference>
<dbReference type="EMBL" id="JAASQL010000002">
    <property type="protein sequence ID" value="NIJ45678.1"/>
    <property type="molecule type" value="Genomic_DNA"/>
</dbReference>
<comment type="caution">
    <text evidence="2">The sequence shown here is derived from an EMBL/GenBank/DDBJ whole genome shotgun (WGS) entry which is preliminary data.</text>
</comment>
<feature type="domain" description="Haem-binding" evidence="1">
    <location>
        <begin position="10"/>
        <end position="143"/>
    </location>
</feature>
<evidence type="ECO:0000313" key="2">
    <source>
        <dbReference type="EMBL" id="NIJ45678.1"/>
    </source>
</evidence>
<reference evidence="2 3" key="1">
    <citation type="submission" date="2020-03" db="EMBL/GenBank/DDBJ databases">
        <title>Genomic Encyclopedia of Type Strains, Phase IV (KMG-IV): sequencing the most valuable type-strain genomes for metagenomic binning, comparative biology and taxonomic classification.</title>
        <authorList>
            <person name="Goeker M."/>
        </authorList>
    </citation>
    <scope>NUCLEOTIDE SEQUENCE [LARGE SCALE GENOMIC DNA]</scope>
    <source>
        <strain evidence="2 3">DSM 101599</strain>
    </source>
</reference>
<name>A0ABX0UBL9_9FLAO</name>
<dbReference type="InterPro" id="IPR025992">
    <property type="entry name" value="Haem-bd"/>
</dbReference>
<evidence type="ECO:0000259" key="1">
    <source>
        <dbReference type="SMART" id="SM01235"/>
    </source>
</evidence>
<proteinExistence type="predicted"/>
<sequence length="146" mass="16874">MLKKIGIAVAIILVGIQFVKVDKNEAAIRDIDSFVIDTKANIEVQNILAAKCFDCHSNKTAYPWYAKVAPVSFWINHHVEEGKEHLDFSNWSNYKTKRKKHKLEELVEELEEDKMPLESYEILHGDLTESEQKLLIDWAKATILSY</sequence>
<protein>
    <recommendedName>
        <fullName evidence="1">Haem-binding domain-containing protein</fullName>
    </recommendedName>
</protein>
<gene>
    <name evidence="2" type="ORF">FHR24_002146</name>
</gene>